<dbReference type="Proteomes" id="UP000669239">
    <property type="component" value="Unassembled WGS sequence"/>
</dbReference>
<evidence type="ECO:0008006" key="5">
    <source>
        <dbReference type="Google" id="ProtNLM"/>
    </source>
</evidence>
<reference evidence="2" key="2">
    <citation type="submission" date="2020-02" db="EMBL/GenBank/DDBJ databases">
        <authorList>
            <person name="Littmann E."/>
            <person name="Sorbara M."/>
        </authorList>
    </citation>
    <scope>NUCLEOTIDE SEQUENCE</scope>
    <source>
        <strain evidence="2">MSK.1.17</strain>
    </source>
</reference>
<protein>
    <recommendedName>
        <fullName evidence="5">Tc1-like transposase DDE domain-containing protein</fullName>
    </recommendedName>
</protein>
<evidence type="ECO:0000313" key="4">
    <source>
        <dbReference type="Proteomes" id="UP001299608"/>
    </source>
</evidence>
<dbReference type="AlphaFoldDB" id="A0AAW5C9P3"/>
<dbReference type="EMBL" id="JAAITT010000098">
    <property type="protein sequence ID" value="NSJ52702.1"/>
    <property type="molecule type" value="Genomic_DNA"/>
</dbReference>
<organism evidence="1 4">
    <name type="scientific">Enterocloster aldenensis</name>
    <dbReference type="NCBI Taxonomy" id="358742"/>
    <lineage>
        <taxon>Bacteria</taxon>
        <taxon>Bacillati</taxon>
        <taxon>Bacillota</taxon>
        <taxon>Clostridia</taxon>
        <taxon>Lachnospirales</taxon>
        <taxon>Lachnospiraceae</taxon>
        <taxon>Enterocloster</taxon>
    </lineage>
</organism>
<sequence>MEDVLQVYERAYDASNPVVCLDETSRQLIKETRLSLPPRPGTTAKIDHEYWRCGVANLFMMFEPLTGQRHVAVS</sequence>
<dbReference type="EMBL" id="JAKNGE010000057">
    <property type="protein sequence ID" value="MCG4749251.1"/>
    <property type="molecule type" value="Genomic_DNA"/>
</dbReference>
<dbReference type="RefSeq" id="WP_117562978.1">
    <property type="nucleotide sequence ID" value="NZ_JAAITT010000098.1"/>
</dbReference>
<evidence type="ECO:0000313" key="1">
    <source>
        <dbReference type="EMBL" id="MCG4749251.1"/>
    </source>
</evidence>
<reference evidence="2 3" key="1">
    <citation type="journal article" date="2020" name="Cell Host Microbe">
        <title>Functional and Genomic Variation between Human-Derived Isolates of Lachnospiraceae Reveals Inter- and Intra-Species Diversity.</title>
        <authorList>
            <person name="Sorbara M.T."/>
            <person name="Littmann E.R."/>
            <person name="Fontana E."/>
            <person name="Moody T.U."/>
            <person name="Kohout C.E."/>
            <person name="Gjonbalaj M."/>
            <person name="Eaton V."/>
            <person name="Seok R."/>
            <person name="Leiner I.M."/>
            <person name="Pamer E.G."/>
        </authorList>
    </citation>
    <scope>NUCLEOTIDE SEQUENCE [LARGE SCALE GENOMIC DNA]</scope>
    <source>
        <strain evidence="2 3">MSK.1.17</strain>
    </source>
</reference>
<evidence type="ECO:0000313" key="3">
    <source>
        <dbReference type="Proteomes" id="UP000669239"/>
    </source>
</evidence>
<gene>
    <name evidence="2" type="ORF">G5B36_29145</name>
    <name evidence="1" type="ORF">L0N08_27975</name>
</gene>
<evidence type="ECO:0000313" key="2">
    <source>
        <dbReference type="EMBL" id="NSJ52702.1"/>
    </source>
</evidence>
<name>A0AAW5C9P3_9FIRM</name>
<keyword evidence="3" id="KW-1185">Reference proteome</keyword>
<dbReference type="Proteomes" id="UP001299608">
    <property type="component" value="Unassembled WGS sequence"/>
</dbReference>
<reference evidence="1" key="3">
    <citation type="submission" date="2022-01" db="EMBL/GenBank/DDBJ databases">
        <title>Collection of gut derived symbiotic bacterial strains cultured from healthy donors.</title>
        <authorList>
            <person name="Lin H."/>
            <person name="Kohout C."/>
            <person name="Waligurski E."/>
            <person name="Pamer E.G."/>
        </authorList>
    </citation>
    <scope>NUCLEOTIDE SEQUENCE</scope>
    <source>
        <strain evidence="1">DFI.6.55</strain>
    </source>
</reference>
<proteinExistence type="predicted"/>
<comment type="caution">
    <text evidence="1">The sequence shown here is derived from an EMBL/GenBank/DDBJ whole genome shotgun (WGS) entry which is preliminary data.</text>
</comment>
<accession>A0AAW5C9P3</accession>